<proteinExistence type="inferred from homology"/>
<dbReference type="InterPro" id="IPR029154">
    <property type="entry name" value="HIBADH-like_NADP-bd"/>
</dbReference>
<dbReference type="GO" id="GO:0050661">
    <property type="term" value="F:NADP binding"/>
    <property type="evidence" value="ECO:0007669"/>
    <property type="project" value="InterPro"/>
</dbReference>
<dbReference type="EMBL" id="WMZR01000010">
    <property type="protein sequence ID" value="MTS51755.1"/>
    <property type="molecule type" value="Genomic_DNA"/>
</dbReference>
<dbReference type="Pfam" id="PF03446">
    <property type="entry name" value="NAD_binding_2"/>
    <property type="match status" value="1"/>
</dbReference>
<dbReference type="InterPro" id="IPR006398">
    <property type="entry name" value="Tartro_sem_red"/>
</dbReference>
<feature type="domain" description="3-hydroxyisobutyrate dehydrogenase-like NAD-binding" evidence="5">
    <location>
        <begin position="164"/>
        <end position="284"/>
    </location>
</feature>
<dbReference type="InterPro" id="IPR013328">
    <property type="entry name" value="6PGD_dom2"/>
</dbReference>
<name>A0A6I3QBJ3_9FIRM</name>
<dbReference type="GO" id="GO:0051287">
    <property type="term" value="F:NAD binding"/>
    <property type="evidence" value="ECO:0007669"/>
    <property type="project" value="InterPro"/>
</dbReference>
<dbReference type="PIRSF" id="PIRSF000103">
    <property type="entry name" value="HIBADH"/>
    <property type="match status" value="1"/>
</dbReference>
<dbReference type="AlphaFoldDB" id="A0A6I3QBJ3"/>
<dbReference type="InterPro" id="IPR002204">
    <property type="entry name" value="3-OH-isobutyrate_DH-rel_CS"/>
</dbReference>
<dbReference type="Pfam" id="PF14833">
    <property type="entry name" value="NAD_binding_11"/>
    <property type="match status" value="1"/>
</dbReference>
<dbReference type="PROSITE" id="PS00895">
    <property type="entry name" value="3_HYDROXYISOBUT_DH"/>
    <property type="match status" value="1"/>
</dbReference>
<evidence type="ECO:0000256" key="3">
    <source>
        <dbReference type="ARBA" id="ARBA00023027"/>
    </source>
</evidence>
<keyword evidence="3" id="KW-0520">NAD</keyword>
<dbReference type="PANTHER" id="PTHR43060">
    <property type="entry name" value="3-HYDROXYISOBUTYRATE DEHYDROGENASE-LIKE 1, MITOCHONDRIAL-RELATED"/>
    <property type="match status" value="1"/>
</dbReference>
<comment type="similarity">
    <text evidence="1">Belongs to the HIBADH-related family.</text>
</comment>
<dbReference type="GO" id="GO:0008679">
    <property type="term" value="F:2-hydroxy-3-oxopropionate reductase activity"/>
    <property type="evidence" value="ECO:0007669"/>
    <property type="project" value="UniProtKB-EC"/>
</dbReference>
<dbReference type="Gene3D" id="3.40.50.720">
    <property type="entry name" value="NAD(P)-binding Rossmann-like Domain"/>
    <property type="match status" value="1"/>
</dbReference>
<evidence type="ECO:0000313" key="7">
    <source>
        <dbReference type="Proteomes" id="UP000449193"/>
    </source>
</evidence>
<reference evidence="6 7" key="1">
    <citation type="journal article" date="2019" name="Nat. Med.">
        <title>A library of human gut bacterial isolates paired with longitudinal multiomics data enables mechanistic microbiome research.</title>
        <authorList>
            <person name="Poyet M."/>
            <person name="Groussin M."/>
            <person name="Gibbons S.M."/>
            <person name="Avila-Pacheco J."/>
            <person name="Jiang X."/>
            <person name="Kearney S.M."/>
            <person name="Perrotta A.R."/>
            <person name="Berdy B."/>
            <person name="Zhao S."/>
            <person name="Lieberman T.D."/>
            <person name="Swanson P.K."/>
            <person name="Smith M."/>
            <person name="Roesemann S."/>
            <person name="Alexander J.E."/>
            <person name="Rich S.A."/>
            <person name="Livny J."/>
            <person name="Vlamakis H."/>
            <person name="Clish C."/>
            <person name="Bullock K."/>
            <person name="Deik A."/>
            <person name="Scott J."/>
            <person name="Pierce K.A."/>
            <person name="Xavier R.J."/>
            <person name="Alm E.J."/>
        </authorList>
    </citation>
    <scope>NUCLEOTIDE SEQUENCE [LARGE SCALE GENOMIC DNA]</scope>
    <source>
        <strain evidence="6 7">BIOML-A7</strain>
    </source>
</reference>
<dbReference type="InterPro" id="IPR036291">
    <property type="entry name" value="NAD(P)-bd_dom_sf"/>
</dbReference>
<gene>
    <name evidence="6" type="ORF">GMD52_09400</name>
</gene>
<dbReference type="GO" id="GO:0046395">
    <property type="term" value="P:carboxylic acid catabolic process"/>
    <property type="evidence" value="ECO:0007669"/>
    <property type="project" value="UniProtKB-ARBA"/>
</dbReference>
<evidence type="ECO:0000259" key="5">
    <source>
        <dbReference type="Pfam" id="PF14833"/>
    </source>
</evidence>
<dbReference type="InterPro" id="IPR006115">
    <property type="entry name" value="6PGDH_NADP-bd"/>
</dbReference>
<dbReference type="SUPFAM" id="SSF51735">
    <property type="entry name" value="NAD(P)-binding Rossmann-fold domains"/>
    <property type="match status" value="1"/>
</dbReference>
<dbReference type="NCBIfam" id="NF008592">
    <property type="entry name" value="PRK11559.1"/>
    <property type="match status" value="1"/>
</dbReference>
<dbReference type="RefSeq" id="WP_155201338.1">
    <property type="nucleotide sequence ID" value="NZ_WMZL01000008.1"/>
</dbReference>
<organism evidence="6 7">
    <name type="scientific">Ruthenibacterium lactatiformans</name>
    <dbReference type="NCBI Taxonomy" id="1550024"/>
    <lineage>
        <taxon>Bacteria</taxon>
        <taxon>Bacillati</taxon>
        <taxon>Bacillota</taxon>
        <taxon>Clostridia</taxon>
        <taxon>Eubacteriales</taxon>
        <taxon>Oscillospiraceae</taxon>
        <taxon>Ruthenibacterium</taxon>
    </lineage>
</organism>
<dbReference type="InterPro" id="IPR008927">
    <property type="entry name" value="6-PGluconate_DH-like_C_sf"/>
</dbReference>
<dbReference type="PANTHER" id="PTHR43060:SF3">
    <property type="entry name" value="2-HYDROXY-3-OXOPROPIONATE REDUCTASE"/>
    <property type="match status" value="1"/>
</dbReference>
<dbReference type="GO" id="GO:0046487">
    <property type="term" value="P:glyoxylate metabolic process"/>
    <property type="evidence" value="ECO:0007669"/>
    <property type="project" value="InterPro"/>
</dbReference>
<comment type="caution">
    <text evidence="6">The sequence shown here is derived from an EMBL/GenBank/DDBJ whole genome shotgun (WGS) entry which is preliminary data.</text>
</comment>
<dbReference type="FunFam" id="3.40.50.720:FF:000071">
    <property type="entry name" value="2-hydroxy-3-oxopropionate reductase"/>
    <property type="match status" value="1"/>
</dbReference>
<accession>A0A6I3QBJ3</accession>
<dbReference type="InterPro" id="IPR015815">
    <property type="entry name" value="HIBADH-related"/>
</dbReference>
<keyword evidence="2 6" id="KW-0560">Oxidoreductase</keyword>
<evidence type="ECO:0000313" key="6">
    <source>
        <dbReference type="EMBL" id="MTS51755.1"/>
    </source>
</evidence>
<dbReference type="NCBIfam" id="TIGR01505">
    <property type="entry name" value="tartro_sem_red"/>
    <property type="match status" value="1"/>
</dbReference>
<feature type="domain" description="6-phosphogluconate dehydrogenase NADP-binding" evidence="4">
    <location>
        <begin position="2"/>
        <end position="161"/>
    </location>
</feature>
<dbReference type="EC" id="1.1.1.60" evidence="6"/>
<protein>
    <submittedName>
        <fullName evidence="6">2-hydroxy-3-oxopropionate reductase</fullName>
        <ecNumber evidence="6">1.1.1.60</ecNumber>
    </submittedName>
</protein>
<sequence>MKIGLIGLGIMGKPMAKNMLKAGCDLTVSDLNKAAVEEVVAAGAKTTSNKEIGETCDVVMTMLPNSPHVKSVMLTPETGVVNYMKAGQVFIDMSSINPVASKEIAAALAEKGVEMLDAPVSGGEPKAIDGTLSFMVGGKQEIFDRYQPLLETMSASVVRCGEVGAGNTTKLANQIIVACNIQAIAEAFTLAQKAGVDPELVFQAIKGGLAGSTVMNAKGPMMMEGNDKPGFKIDLHIKDLNNALDCAHTVGAPVPMTAEVQEILQWLHNNGCGQNDHSAIAKYYEHLTGIKIGR</sequence>
<evidence type="ECO:0000259" key="4">
    <source>
        <dbReference type="Pfam" id="PF03446"/>
    </source>
</evidence>
<dbReference type="Proteomes" id="UP000449193">
    <property type="component" value="Unassembled WGS sequence"/>
</dbReference>
<evidence type="ECO:0000256" key="1">
    <source>
        <dbReference type="ARBA" id="ARBA00009080"/>
    </source>
</evidence>
<dbReference type="Gene3D" id="1.10.1040.10">
    <property type="entry name" value="N-(1-d-carboxylethyl)-l-norvaline Dehydrogenase, domain 2"/>
    <property type="match status" value="1"/>
</dbReference>
<dbReference type="SUPFAM" id="SSF48179">
    <property type="entry name" value="6-phosphogluconate dehydrogenase C-terminal domain-like"/>
    <property type="match status" value="1"/>
</dbReference>
<evidence type="ECO:0000256" key="2">
    <source>
        <dbReference type="ARBA" id="ARBA00023002"/>
    </source>
</evidence>